<organism evidence="2 3">
    <name type="scientific">Plakobranchus ocellatus</name>
    <dbReference type="NCBI Taxonomy" id="259542"/>
    <lineage>
        <taxon>Eukaryota</taxon>
        <taxon>Metazoa</taxon>
        <taxon>Spiralia</taxon>
        <taxon>Lophotrochozoa</taxon>
        <taxon>Mollusca</taxon>
        <taxon>Gastropoda</taxon>
        <taxon>Heterobranchia</taxon>
        <taxon>Euthyneura</taxon>
        <taxon>Panpulmonata</taxon>
        <taxon>Sacoglossa</taxon>
        <taxon>Placobranchoidea</taxon>
        <taxon>Plakobranchidae</taxon>
        <taxon>Plakobranchus</taxon>
    </lineage>
</organism>
<evidence type="ECO:0000313" key="2">
    <source>
        <dbReference type="EMBL" id="GFN89331.1"/>
    </source>
</evidence>
<feature type="region of interest" description="Disordered" evidence="1">
    <location>
        <begin position="45"/>
        <end position="73"/>
    </location>
</feature>
<name>A0AAV3Z4B6_9GAST</name>
<dbReference type="AlphaFoldDB" id="A0AAV3Z4B6"/>
<evidence type="ECO:0000256" key="1">
    <source>
        <dbReference type="SAM" id="MobiDB-lite"/>
    </source>
</evidence>
<proteinExistence type="predicted"/>
<keyword evidence="3" id="KW-1185">Reference proteome</keyword>
<feature type="compositionally biased region" description="Polar residues" evidence="1">
    <location>
        <begin position="48"/>
        <end position="59"/>
    </location>
</feature>
<evidence type="ECO:0000313" key="3">
    <source>
        <dbReference type="Proteomes" id="UP000735302"/>
    </source>
</evidence>
<sequence length="167" mass="18136">MLHVTSRGTSAIAMWTAAQIAPLCCPETDSLCRWPAPKPVWSRHIHAHTTSQAADANTSKAHETSTDRVVSNASSARGTVEGAGKLMVEVMDANTIGCISIILIVDYKLKMSASVWNNIFPRQAADPSKRQVLPGFADDKFDDELSKLLSSMLFKTSQAMRPNSGYV</sequence>
<reference evidence="2 3" key="1">
    <citation type="journal article" date="2021" name="Elife">
        <title>Chloroplast acquisition without the gene transfer in kleptoplastic sea slugs, Plakobranchus ocellatus.</title>
        <authorList>
            <person name="Maeda T."/>
            <person name="Takahashi S."/>
            <person name="Yoshida T."/>
            <person name="Shimamura S."/>
            <person name="Takaki Y."/>
            <person name="Nagai Y."/>
            <person name="Toyoda A."/>
            <person name="Suzuki Y."/>
            <person name="Arimoto A."/>
            <person name="Ishii H."/>
            <person name="Satoh N."/>
            <person name="Nishiyama T."/>
            <person name="Hasebe M."/>
            <person name="Maruyama T."/>
            <person name="Minagawa J."/>
            <person name="Obokata J."/>
            <person name="Shigenobu S."/>
        </authorList>
    </citation>
    <scope>NUCLEOTIDE SEQUENCE [LARGE SCALE GENOMIC DNA]</scope>
</reference>
<dbReference type="EMBL" id="BLXT01001930">
    <property type="protein sequence ID" value="GFN89331.1"/>
    <property type="molecule type" value="Genomic_DNA"/>
</dbReference>
<accession>A0AAV3Z4B6</accession>
<protein>
    <submittedName>
        <fullName evidence="2">Uncharacterized protein</fullName>
    </submittedName>
</protein>
<comment type="caution">
    <text evidence="2">The sequence shown here is derived from an EMBL/GenBank/DDBJ whole genome shotgun (WGS) entry which is preliminary data.</text>
</comment>
<dbReference type="Proteomes" id="UP000735302">
    <property type="component" value="Unassembled WGS sequence"/>
</dbReference>
<gene>
    <name evidence="2" type="ORF">PoB_001583700</name>
</gene>